<feature type="transmembrane region" description="Helical" evidence="1">
    <location>
        <begin position="49"/>
        <end position="71"/>
    </location>
</feature>
<dbReference type="InterPro" id="IPR025333">
    <property type="entry name" value="DUF4239"/>
</dbReference>
<dbReference type="RefSeq" id="WP_336597086.1">
    <property type="nucleotide sequence ID" value="NZ_JACFYJ010000006.1"/>
</dbReference>
<dbReference type="Pfam" id="PF14023">
    <property type="entry name" value="Bestrophin-like"/>
    <property type="match status" value="1"/>
</dbReference>
<evidence type="ECO:0000313" key="2">
    <source>
        <dbReference type="EMBL" id="MEI5996670.1"/>
    </source>
</evidence>
<evidence type="ECO:0000256" key="1">
    <source>
        <dbReference type="SAM" id="Phobius"/>
    </source>
</evidence>
<keyword evidence="1" id="KW-0812">Transmembrane</keyword>
<protein>
    <submittedName>
        <fullName evidence="2">DUF4239 domain-containing protein</fullName>
    </submittedName>
</protein>
<reference evidence="2 3" key="1">
    <citation type="journal article" date="2022" name="Arch. Microbiol.">
        <title>Paraburkholderia bengalensis sp. nov. isolated from roots of Oryza sativa, IR64.</title>
        <authorList>
            <person name="Nag P."/>
            <person name="Mondal N."/>
            <person name="Sarkar J."/>
            <person name="Das S."/>
        </authorList>
    </citation>
    <scope>NUCLEOTIDE SEQUENCE [LARGE SCALE GENOMIC DNA]</scope>
    <source>
        <strain evidence="2 3">IR64_4_BI</strain>
    </source>
</reference>
<keyword evidence="3" id="KW-1185">Reference proteome</keyword>
<proteinExistence type="predicted"/>
<sequence>MSTWLHELPLGWMALFMFAATFLAGAIIHGVIGWLAARQHRHTFMAVSPGLLSPIGVIFGLLIAFTAAQVWTDTERANAAINAEAGALRTVVILSAVLRQDEQVQLRTLVRDYIQYTITTEWPKMAQGAVTLKVSPPTLNKALQFTLALTADTPGRQAAQRQVMESLQQALEARRQRILISASEVSGVKWACLSFLAACLVVTIALVHCENRLTSAIAIALFSAGLATSMLLILAHDRPFTGEIAVTPEPLLQVMPPDH</sequence>
<comment type="caution">
    <text evidence="2">The sequence shown here is derived from an EMBL/GenBank/DDBJ whole genome shotgun (WGS) entry which is preliminary data.</text>
</comment>
<feature type="transmembrane region" description="Helical" evidence="1">
    <location>
        <begin position="213"/>
        <end position="234"/>
    </location>
</feature>
<feature type="transmembrane region" description="Helical" evidence="1">
    <location>
        <begin position="77"/>
        <end position="98"/>
    </location>
</feature>
<dbReference type="EMBL" id="JACFYJ010000006">
    <property type="protein sequence ID" value="MEI5996670.1"/>
    <property type="molecule type" value="Genomic_DNA"/>
</dbReference>
<keyword evidence="1" id="KW-0472">Membrane</keyword>
<name>A0ABU8IM78_9BURK</name>
<keyword evidence="1" id="KW-1133">Transmembrane helix</keyword>
<dbReference type="Proteomes" id="UP001386437">
    <property type="component" value="Unassembled WGS sequence"/>
</dbReference>
<accession>A0ABU8IM78</accession>
<gene>
    <name evidence="2" type="ORF">H3V53_05455</name>
</gene>
<feature type="transmembrane region" description="Helical" evidence="1">
    <location>
        <begin position="12"/>
        <end position="37"/>
    </location>
</feature>
<organism evidence="2 3">
    <name type="scientific">Paraburkholderia bengalensis</name>
    <dbReference type="NCBI Taxonomy" id="2747562"/>
    <lineage>
        <taxon>Bacteria</taxon>
        <taxon>Pseudomonadati</taxon>
        <taxon>Pseudomonadota</taxon>
        <taxon>Betaproteobacteria</taxon>
        <taxon>Burkholderiales</taxon>
        <taxon>Burkholderiaceae</taxon>
        <taxon>Paraburkholderia</taxon>
    </lineage>
</organism>
<evidence type="ECO:0000313" key="3">
    <source>
        <dbReference type="Proteomes" id="UP001386437"/>
    </source>
</evidence>
<feature type="transmembrane region" description="Helical" evidence="1">
    <location>
        <begin position="187"/>
        <end position="207"/>
    </location>
</feature>